<dbReference type="Proteomes" id="UP001152797">
    <property type="component" value="Unassembled WGS sequence"/>
</dbReference>
<dbReference type="AlphaFoldDB" id="A0A9P1FMW2"/>
<reference evidence="2" key="1">
    <citation type="submission" date="2022-10" db="EMBL/GenBank/DDBJ databases">
        <authorList>
            <person name="Chen Y."/>
            <person name="Dougan E. K."/>
            <person name="Chan C."/>
            <person name="Rhodes N."/>
            <person name="Thang M."/>
        </authorList>
    </citation>
    <scope>NUCLEOTIDE SEQUENCE</scope>
</reference>
<evidence type="ECO:0000313" key="4">
    <source>
        <dbReference type="Proteomes" id="UP001152797"/>
    </source>
</evidence>
<protein>
    <submittedName>
        <fullName evidence="2">Uncharacterized protein</fullName>
    </submittedName>
</protein>
<dbReference type="EMBL" id="CAMXCT020000524">
    <property type="protein sequence ID" value="CAL1133302.1"/>
    <property type="molecule type" value="Genomic_DNA"/>
</dbReference>
<feature type="region of interest" description="Disordered" evidence="1">
    <location>
        <begin position="1"/>
        <end position="20"/>
    </location>
</feature>
<reference evidence="3 4" key="2">
    <citation type="submission" date="2024-05" db="EMBL/GenBank/DDBJ databases">
        <authorList>
            <person name="Chen Y."/>
            <person name="Shah S."/>
            <person name="Dougan E. K."/>
            <person name="Thang M."/>
            <person name="Chan C."/>
        </authorList>
    </citation>
    <scope>NUCLEOTIDE SEQUENCE [LARGE SCALE GENOMIC DNA]</scope>
</reference>
<dbReference type="EMBL" id="CAMXCT010000524">
    <property type="protein sequence ID" value="CAI3979927.1"/>
    <property type="molecule type" value="Genomic_DNA"/>
</dbReference>
<proteinExistence type="predicted"/>
<keyword evidence="4" id="KW-1185">Reference proteome</keyword>
<organism evidence="2">
    <name type="scientific">Cladocopium goreaui</name>
    <dbReference type="NCBI Taxonomy" id="2562237"/>
    <lineage>
        <taxon>Eukaryota</taxon>
        <taxon>Sar</taxon>
        <taxon>Alveolata</taxon>
        <taxon>Dinophyceae</taxon>
        <taxon>Suessiales</taxon>
        <taxon>Symbiodiniaceae</taxon>
        <taxon>Cladocopium</taxon>
    </lineage>
</organism>
<comment type="caution">
    <text evidence="2">The sequence shown here is derived from an EMBL/GenBank/DDBJ whole genome shotgun (WGS) entry which is preliminary data.</text>
</comment>
<dbReference type="OrthoDB" id="10306529at2759"/>
<sequence length="155" mass="15963">MAAPHTLLAEEDGIEESPRPAPRVWPMCTVMTVVTLAALALLSQAPGHGLSGAAATRGMAEADAVAVQRLHSGCAMECTEGSVCCGGKECCMDGDSCCGGTCLSKGATCCRDSEDFPLMCTPDTYCCGKDTTIALCCTTGCKKSVFGSEMCEDLN</sequence>
<evidence type="ECO:0000313" key="3">
    <source>
        <dbReference type="EMBL" id="CAL4767239.1"/>
    </source>
</evidence>
<dbReference type="EMBL" id="CAMXCT030000524">
    <property type="protein sequence ID" value="CAL4767239.1"/>
    <property type="molecule type" value="Genomic_DNA"/>
</dbReference>
<evidence type="ECO:0000256" key="1">
    <source>
        <dbReference type="SAM" id="MobiDB-lite"/>
    </source>
</evidence>
<accession>A0A9P1FMW2</accession>
<evidence type="ECO:0000313" key="2">
    <source>
        <dbReference type="EMBL" id="CAI3979927.1"/>
    </source>
</evidence>
<name>A0A9P1FMW2_9DINO</name>
<gene>
    <name evidence="2" type="ORF">C1SCF055_LOCUS7847</name>
</gene>